<accession>A0ABT3PMC0</accession>
<sequence>MIISILGCGWLGLPLAEILRNKGHIIKGSTTDPDKLEILKGKQIDPYFINLEPTLNEDADDGFWDADLLILNIPAGRRRDNVEEFHPKQIAAVIEKVKKSPIDFVIFVSSTSVYPERPGVVTENDTVAGKAVRSTGNALIEAESILMSESSFKTTVLRFGGLYGYDRHPGRYMSGRKNLDKGNAPINFIHRDDCIQIIQQVIDENITGEVFNAVTDGHPPKKLFYPAMAEALGLEKPTFKDEDIEDYKLVSNQKLKDKLNYEFKYPNPMDI</sequence>
<evidence type="ECO:0000313" key="2">
    <source>
        <dbReference type="Proteomes" id="UP001207918"/>
    </source>
</evidence>
<keyword evidence="2" id="KW-1185">Reference proteome</keyword>
<dbReference type="Gene3D" id="3.40.50.720">
    <property type="entry name" value="NAD(P)-binding Rossmann-like Domain"/>
    <property type="match status" value="1"/>
</dbReference>
<dbReference type="InterPro" id="IPR036291">
    <property type="entry name" value="NAD(P)-bd_dom_sf"/>
</dbReference>
<name>A0ABT3PMC0_9BACT</name>
<dbReference type="SUPFAM" id="SSF51735">
    <property type="entry name" value="NAD(P)-binding Rossmann-fold domains"/>
    <property type="match status" value="1"/>
</dbReference>
<organism evidence="1 2">
    <name type="scientific">Fodinibius salsisoli</name>
    <dbReference type="NCBI Taxonomy" id="2820877"/>
    <lineage>
        <taxon>Bacteria</taxon>
        <taxon>Pseudomonadati</taxon>
        <taxon>Balneolota</taxon>
        <taxon>Balneolia</taxon>
        <taxon>Balneolales</taxon>
        <taxon>Balneolaceae</taxon>
        <taxon>Fodinibius</taxon>
    </lineage>
</organism>
<comment type="caution">
    <text evidence="1">The sequence shown here is derived from an EMBL/GenBank/DDBJ whole genome shotgun (WGS) entry which is preliminary data.</text>
</comment>
<dbReference type="Proteomes" id="UP001207918">
    <property type="component" value="Unassembled WGS sequence"/>
</dbReference>
<dbReference type="CDD" id="cd05266">
    <property type="entry name" value="SDR_a4"/>
    <property type="match status" value="1"/>
</dbReference>
<dbReference type="PANTHER" id="PTHR48079">
    <property type="entry name" value="PROTEIN YEEZ"/>
    <property type="match status" value="1"/>
</dbReference>
<evidence type="ECO:0000313" key="1">
    <source>
        <dbReference type="EMBL" id="MCW9707072.1"/>
    </source>
</evidence>
<dbReference type="PANTHER" id="PTHR48079:SF6">
    <property type="entry name" value="NAD(P)-BINDING DOMAIN-CONTAINING PROTEIN-RELATED"/>
    <property type="match status" value="1"/>
</dbReference>
<dbReference type="EMBL" id="JAGGJA010000005">
    <property type="protein sequence ID" value="MCW9707072.1"/>
    <property type="molecule type" value="Genomic_DNA"/>
</dbReference>
<protein>
    <submittedName>
        <fullName evidence="1">SDR family oxidoreductase</fullName>
    </submittedName>
</protein>
<gene>
    <name evidence="1" type="ORF">J6I44_09400</name>
</gene>
<reference evidence="1 2" key="1">
    <citation type="submission" date="2021-03" db="EMBL/GenBank/DDBJ databases">
        <title>Aliifodinibius sp. nov., a new bacterium isolated from saline soil.</title>
        <authorList>
            <person name="Galisteo C."/>
            <person name="De La Haba R."/>
            <person name="Sanchez-Porro C."/>
            <person name="Ventosa A."/>
        </authorList>
    </citation>
    <scope>NUCLEOTIDE SEQUENCE [LARGE SCALE GENOMIC DNA]</scope>
    <source>
        <strain evidence="1 2">1BSP15-2V2</strain>
    </source>
</reference>
<dbReference type="RefSeq" id="WP_265765824.1">
    <property type="nucleotide sequence ID" value="NZ_JAGGJA010000005.1"/>
</dbReference>
<dbReference type="InterPro" id="IPR051783">
    <property type="entry name" value="NAD(P)-dependent_oxidoreduct"/>
</dbReference>
<proteinExistence type="predicted"/>